<feature type="transmembrane region" description="Helical" evidence="7">
    <location>
        <begin position="101"/>
        <end position="121"/>
    </location>
</feature>
<feature type="transmembrane region" description="Helical" evidence="7">
    <location>
        <begin position="43"/>
        <end position="63"/>
    </location>
</feature>
<evidence type="ECO:0000256" key="2">
    <source>
        <dbReference type="ARBA" id="ARBA00022448"/>
    </source>
</evidence>
<evidence type="ECO:0000256" key="7">
    <source>
        <dbReference type="SAM" id="Phobius"/>
    </source>
</evidence>
<feature type="transmembrane region" description="Helical" evidence="7">
    <location>
        <begin position="370"/>
        <end position="388"/>
    </location>
</feature>
<feature type="transmembrane region" description="Helical" evidence="7">
    <location>
        <begin position="276"/>
        <end position="297"/>
    </location>
</feature>
<feature type="transmembrane region" description="Helical" evidence="7">
    <location>
        <begin position="75"/>
        <end position="95"/>
    </location>
</feature>
<keyword evidence="3" id="KW-1003">Cell membrane</keyword>
<evidence type="ECO:0000256" key="5">
    <source>
        <dbReference type="ARBA" id="ARBA00022989"/>
    </source>
</evidence>
<dbReference type="Pfam" id="PF05977">
    <property type="entry name" value="MFS_3"/>
    <property type="match status" value="1"/>
</dbReference>
<evidence type="ECO:0000313" key="9">
    <source>
        <dbReference type="Proteomes" id="UP001501444"/>
    </source>
</evidence>
<accession>A0ABP5V8V5</accession>
<dbReference type="PANTHER" id="PTHR23513:SF6">
    <property type="entry name" value="MAJOR FACILITATOR SUPERFAMILY ASSOCIATED DOMAIN-CONTAINING PROTEIN"/>
    <property type="match status" value="1"/>
</dbReference>
<dbReference type="CDD" id="cd06173">
    <property type="entry name" value="MFS_MefA_like"/>
    <property type="match status" value="1"/>
</dbReference>
<feature type="transmembrane region" description="Helical" evidence="7">
    <location>
        <begin position="335"/>
        <end position="358"/>
    </location>
</feature>
<dbReference type="InterPro" id="IPR010290">
    <property type="entry name" value="TM_effector"/>
</dbReference>
<evidence type="ECO:0000313" key="8">
    <source>
        <dbReference type="EMBL" id="GAA2396562.1"/>
    </source>
</evidence>
<feature type="transmembrane region" description="Helical" evidence="7">
    <location>
        <begin position="247"/>
        <end position="269"/>
    </location>
</feature>
<proteinExistence type="predicted"/>
<protein>
    <submittedName>
        <fullName evidence="8">MFS transporter</fullName>
    </submittedName>
</protein>
<reference evidence="9" key="1">
    <citation type="journal article" date="2019" name="Int. J. Syst. Evol. Microbiol.">
        <title>The Global Catalogue of Microorganisms (GCM) 10K type strain sequencing project: providing services to taxonomists for standard genome sequencing and annotation.</title>
        <authorList>
            <consortium name="The Broad Institute Genomics Platform"/>
            <consortium name="The Broad Institute Genome Sequencing Center for Infectious Disease"/>
            <person name="Wu L."/>
            <person name="Ma J."/>
        </authorList>
    </citation>
    <scope>NUCLEOTIDE SEQUENCE [LARGE SCALE GENOMIC DNA]</scope>
    <source>
        <strain evidence="9">JCM 3272</strain>
    </source>
</reference>
<evidence type="ECO:0000256" key="6">
    <source>
        <dbReference type="ARBA" id="ARBA00023136"/>
    </source>
</evidence>
<feature type="transmembrane region" description="Helical" evidence="7">
    <location>
        <begin position="218"/>
        <end position="241"/>
    </location>
</feature>
<dbReference type="SUPFAM" id="SSF103473">
    <property type="entry name" value="MFS general substrate transporter"/>
    <property type="match status" value="1"/>
</dbReference>
<evidence type="ECO:0000256" key="1">
    <source>
        <dbReference type="ARBA" id="ARBA00004651"/>
    </source>
</evidence>
<dbReference type="Proteomes" id="UP001501444">
    <property type="component" value="Unassembled WGS sequence"/>
</dbReference>
<keyword evidence="9" id="KW-1185">Reference proteome</keyword>
<keyword evidence="4 7" id="KW-0812">Transmembrane</keyword>
<comment type="caution">
    <text evidence="8">The sequence shown here is derived from an EMBL/GenBank/DDBJ whole genome shotgun (WGS) entry which is preliminary data.</text>
</comment>
<name>A0ABP5V8V5_9ACTN</name>
<evidence type="ECO:0000256" key="4">
    <source>
        <dbReference type="ARBA" id="ARBA00022692"/>
    </source>
</evidence>
<organism evidence="8 9">
    <name type="scientific">Dactylosporangium salmoneum</name>
    <dbReference type="NCBI Taxonomy" id="53361"/>
    <lineage>
        <taxon>Bacteria</taxon>
        <taxon>Bacillati</taxon>
        <taxon>Actinomycetota</taxon>
        <taxon>Actinomycetes</taxon>
        <taxon>Micromonosporales</taxon>
        <taxon>Micromonosporaceae</taxon>
        <taxon>Dactylosporangium</taxon>
    </lineage>
</organism>
<dbReference type="EMBL" id="BAAARV010000145">
    <property type="protein sequence ID" value="GAA2396562.1"/>
    <property type="molecule type" value="Genomic_DNA"/>
</dbReference>
<dbReference type="RefSeq" id="WP_344621038.1">
    <property type="nucleotide sequence ID" value="NZ_BAAARV010000145.1"/>
</dbReference>
<dbReference type="Gene3D" id="1.20.1250.20">
    <property type="entry name" value="MFS general substrate transporter like domains"/>
    <property type="match status" value="1"/>
</dbReference>
<dbReference type="PANTHER" id="PTHR23513">
    <property type="entry name" value="INTEGRAL MEMBRANE EFFLUX PROTEIN-RELATED"/>
    <property type="match status" value="1"/>
</dbReference>
<feature type="transmembrane region" description="Helical" evidence="7">
    <location>
        <begin position="12"/>
        <end position="37"/>
    </location>
</feature>
<keyword evidence="2" id="KW-0813">Transport</keyword>
<gene>
    <name evidence="8" type="ORF">GCM10010170_112520</name>
</gene>
<evidence type="ECO:0000256" key="3">
    <source>
        <dbReference type="ARBA" id="ARBA00022475"/>
    </source>
</evidence>
<feature type="transmembrane region" description="Helical" evidence="7">
    <location>
        <begin position="303"/>
        <end position="323"/>
    </location>
</feature>
<keyword evidence="5 7" id="KW-1133">Transmembrane helix</keyword>
<sequence>MTALRRNRDFAVLWGGQVVSTLGAQVSGTAMPLLVLATTGSPADAGLVGAAGLLPFLVANLPAGPLVDRWDRRKVLLVSEVMAGLAVVSVPVAMWLGVLTVAQLVAVAFAQGLCLVFFGLAERAALPLIVPAAQLPAAIAQNEARGRAAGLAGPPLGGLLFGAGAALPFLADAVSYALSAIGLLFVRKNLTGGAPPEPLLRAALSGLRWVWRNPFVRTAILLIAASNLVFQALLLVLVVLAQRRHAGPGGVGLMFGIYSGGGLAGALAAARLHRHLAARTVIAGVNWVWAALLPLFAVAAGPVQLGLVGAACAFAGPLWNVVVVSEATLLVPNELLGRVTSAAMTMSWGVMPVASLLGGYLTSSLGPVGALWPLEAVLLAAAVVSLRVRTA</sequence>
<keyword evidence="6 7" id="KW-0472">Membrane</keyword>
<comment type="subcellular location">
    <subcellularLocation>
        <location evidence="1">Cell membrane</location>
        <topology evidence="1">Multi-pass membrane protein</topology>
    </subcellularLocation>
</comment>
<dbReference type="InterPro" id="IPR036259">
    <property type="entry name" value="MFS_trans_sf"/>
</dbReference>